<evidence type="ECO:0000313" key="3">
    <source>
        <dbReference type="Proteomes" id="UP000823388"/>
    </source>
</evidence>
<protein>
    <recommendedName>
        <fullName evidence="4">Secreted protein</fullName>
    </recommendedName>
</protein>
<keyword evidence="3" id="KW-1185">Reference proteome</keyword>
<evidence type="ECO:0000256" key="1">
    <source>
        <dbReference type="SAM" id="SignalP"/>
    </source>
</evidence>
<feature type="signal peptide" evidence="1">
    <location>
        <begin position="1"/>
        <end position="29"/>
    </location>
</feature>
<gene>
    <name evidence="2" type="ORF">PVAP13_3NG015400</name>
</gene>
<dbReference type="AlphaFoldDB" id="A0A8T0U1G8"/>
<name>A0A8T0U1G8_PANVG</name>
<keyword evidence="1" id="KW-0732">Signal</keyword>
<evidence type="ECO:0008006" key="4">
    <source>
        <dbReference type="Google" id="ProtNLM"/>
    </source>
</evidence>
<dbReference type="EMBL" id="CM029042">
    <property type="protein sequence ID" value="KAG2614876.1"/>
    <property type="molecule type" value="Genomic_DNA"/>
</dbReference>
<accession>A0A8T0U1G8</accession>
<feature type="chain" id="PRO_5035760875" description="Secreted protein" evidence="1">
    <location>
        <begin position="30"/>
        <end position="102"/>
    </location>
</feature>
<dbReference type="Proteomes" id="UP000823388">
    <property type="component" value="Chromosome 3N"/>
</dbReference>
<evidence type="ECO:0000313" key="2">
    <source>
        <dbReference type="EMBL" id="KAG2614876.1"/>
    </source>
</evidence>
<sequence>MECRSPIVTRKFVAILILLLPPLRDPVYSSSAPSLRATGITARASCRRKRGSSQVRADRSVLLLPGRRTPLAPRVLRRRRPGKVIVRACIKRKSPCDRQNLH</sequence>
<reference evidence="2" key="1">
    <citation type="submission" date="2020-05" db="EMBL/GenBank/DDBJ databases">
        <title>WGS assembly of Panicum virgatum.</title>
        <authorList>
            <person name="Lovell J.T."/>
            <person name="Jenkins J."/>
            <person name="Shu S."/>
            <person name="Juenger T.E."/>
            <person name="Schmutz J."/>
        </authorList>
    </citation>
    <scope>NUCLEOTIDE SEQUENCE</scope>
    <source>
        <strain evidence="2">AP13</strain>
    </source>
</reference>
<organism evidence="2 3">
    <name type="scientific">Panicum virgatum</name>
    <name type="common">Blackwell switchgrass</name>
    <dbReference type="NCBI Taxonomy" id="38727"/>
    <lineage>
        <taxon>Eukaryota</taxon>
        <taxon>Viridiplantae</taxon>
        <taxon>Streptophyta</taxon>
        <taxon>Embryophyta</taxon>
        <taxon>Tracheophyta</taxon>
        <taxon>Spermatophyta</taxon>
        <taxon>Magnoliopsida</taxon>
        <taxon>Liliopsida</taxon>
        <taxon>Poales</taxon>
        <taxon>Poaceae</taxon>
        <taxon>PACMAD clade</taxon>
        <taxon>Panicoideae</taxon>
        <taxon>Panicodae</taxon>
        <taxon>Paniceae</taxon>
        <taxon>Panicinae</taxon>
        <taxon>Panicum</taxon>
        <taxon>Panicum sect. Hiantes</taxon>
    </lineage>
</organism>
<comment type="caution">
    <text evidence="2">The sequence shown here is derived from an EMBL/GenBank/DDBJ whole genome shotgun (WGS) entry which is preliminary data.</text>
</comment>
<proteinExistence type="predicted"/>